<accession>A0A6H0XL49</accession>
<evidence type="ECO:0008006" key="3">
    <source>
        <dbReference type="Google" id="ProtNLM"/>
    </source>
</evidence>
<proteinExistence type="predicted"/>
<dbReference type="EMBL" id="CP051139">
    <property type="protein sequence ID" value="QIW95471.1"/>
    <property type="molecule type" value="Genomic_DNA"/>
</dbReference>
<dbReference type="Proteomes" id="UP000503462">
    <property type="component" value="Chromosome 1"/>
</dbReference>
<evidence type="ECO:0000313" key="1">
    <source>
        <dbReference type="EMBL" id="QIW95471.1"/>
    </source>
</evidence>
<organism evidence="1 2">
    <name type="scientific">Peltaster fructicola</name>
    <dbReference type="NCBI Taxonomy" id="286661"/>
    <lineage>
        <taxon>Eukaryota</taxon>
        <taxon>Fungi</taxon>
        <taxon>Dikarya</taxon>
        <taxon>Ascomycota</taxon>
        <taxon>Pezizomycotina</taxon>
        <taxon>Dothideomycetes</taxon>
        <taxon>Dothideomycetes incertae sedis</taxon>
        <taxon>Peltaster</taxon>
    </lineage>
</organism>
<dbReference type="PANTHER" id="PTHR39401">
    <property type="entry name" value="SNOAL-LIKE DOMAIN-CONTAINING PROTEIN"/>
    <property type="match status" value="1"/>
</dbReference>
<dbReference type="OrthoDB" id="3468019at2759"/>
<dbReference type="SUPFAM" id="SSF54427">
    <property type="entry name" value="NTF2-like"/>
    <property type="match status" value="1"/>
</dbReference>
<dbReference type="PANTHER" id="PTHR39401:SF1">
    <property type="entry name" value="SNOAL-LIKE DOMAIN-CONTAINING PROTEIN"/>
    <property type="match status" value="1"/>
</dbReference>
<protein>
    <recommendedName>
        <fullName evidence="3">SnoaL-like domain-containing protein</fullName>
    </recommendedName>
</protein>
<gene>
    <name evidence="1" type="ORF">AMS68_000989</name>
</gene>
<reference evidence="1 2" key="1">
    <citation type="journal article" date="2016" name="Sci. Rep.">
        <title>Peltaster fructicola genome reveals evolution from an invasive phytopathogen to an ectophytic parasite.</title>
        <authorList>
            <person name="Xu C."/>
            <person name="Chen H."/>
            <person name="Gleason M.L."/>
            <person name="Xu J.R."/>
            <person name="Liu H."/>
            <person name="Zhang R."/>
            <person name="Sun G."/>
        </authorList>
    </citation>
    <scope>NUCLEOTIDE SEQUENCE [LARGE SCALE GENOMIC DNA]</scope>
    <source>
        <strain evidence="1 2">LNHT1506</strain>
    </source>
</reference>
<name>A0A6H0XL49_9PEZI</name>
<keyword evidence="2" id="KW-1185">Reference proteome</keyword>
<dbReference type="Gene3D" id="3.10.450.50">
    <property type="match status" value="1"/>
</dbReference>
<evidence type="ECO:0000313" key="2">
    <source>
        <dbReference type="Proteomes" id="UP000503462"/>
    </source>
</evidence>
<sequence length="145" mass="15953">MSQYAASVPADGSVSPAIQKFFESFYRTSDTGEAHEAYAEHFTKDGTLVMIADEVKGHSAIVQKRHAMWASVSSRSHKPTRIFAFGPGSEDVMLYGTVDYSLKDGKKASGVEWAARAHFVEQNGELKMDFYQVYLDSASMAAKAK</sequence>
<dbReference type="AlphaFoldDB" id="A0A6H0XL49"/>
<dbReference type="InterPro" id="IPR032710">
    <property type="entry name" value="NTF2-like_dom_sf"/>
</dbReference>